<evidence type="ECO:0000259" key="6">
    <source>
        <dbReference type="Pfam" id="PF03168"/>
    </source>
</evidence>
<dbReference type="InterPro" id="IPR004864">
    <property type="entry name" value="LEA_2"/>
</dbReference>
<dbReference type="AlphaFoldDB" id="A0A833QZM1"/>
<dbReference type="PANTHER" id="PTHR31234:SF54">
    <property type="entry name" value="LATE EMBRYOGENESIS ABUNDANT PROTEIN LEA-2 SUBGROUP DOMAIN-CONTAINING PROTEIN"/>
    <property type="match status" value="1"/>
</dbReference>
<evidence type="ECO:0000313" key="8">
    <source>
        <dbReference type="Proteomes" id="UP000623129"/>
    </source>
</evidence>
<feature type="transmembrane region" description="Helical" evidence="5">
    <location>
        <begin position="20"/>
        <end position="45"/>
    </location>
</feature>
<evidence type="ECO:0000256" key="1">
    <source>
        <dbReference type="ARBA" id="ARBA00004167"/>
    </source>
</evidence>
<dbReference type="GO" id="GO:0098542">
    <property type="term" value="P:defense response to other organism"/>
    <property type="evidence" value="ECO:0007669"/>
    <property type="project" value="InterPro"/>
</dbReference>
<keyword evidence="4 5" id="KW-0472">Membrane</keyword>
<protein>
    <submittedName>
        <fullName evidence="7">Late embryogenesis abundant protein</fullName>
    </submittedName>
</protein>
<dbReference type="Pfam" id="PF03168">
    <property type="entry name" value="LEA_2"/>
    <property type="match status" value="1"/>
</dbReference>
<comment type="caution">
    <text evidence="7">The sequence shown here is derived from an EMBL/GenBank/DDBJ whole genome shotgun (WGS) entry which is preliminary data.</text>
</comment>
<evidence type="ECO:0000256" key="5">
    <source>
        <dbReference type="SAM" id="Phobius"/>
    </source>
</evidence>
<evidence type="ECO:0000313" key="7">
    <source>
        <dbReference type="EMBL" id="KAF3339320.1"/>
    </source>
</evidence>
<feature type="domain" description="Late embryogenesis abundant protein LEA-2 subgroup" evidence="6">
    <location>
        <begin position="86"/>
        <end position="176"/>
    </location>
</feature>
<organism evidence="7 8">
    <name type="scientific">Carex littledalei</name>
    <dbReference type="NCBI Taxonomy" id="544730"/>
    <lineage>
        <taxon>Eukaryota</taxon>
        <taxon>Viridiplantae</taxon>
        <taxon>Streptophyta</taxon>
        <taxon>Embryophyta</taxon>
        <taxon>Tracheophyta</taxon>
        <taxon>Spermatophyta</taxon>
        <taxon>Magnoliopsida</taxon>
        <taxon>Liliopsida</taxon>
        <taxon>Poales</taxon>
        <taxon>Cyperaceae</taxon>
        <taxon>Cyperoideae</taxon>
        <taxon>Cariceae</taxon>
        <taxon>Carex</taxon>
        <taxon>Carex subgen. Euthyceras</taxon>
    </lineage>
</organism>
<comment type="subcellular location">
    <subcellularLocation>
        <location evidence="1">Membrane</location>
        <topology evidence="1">Single-pass membrane protein</topology>
    </subcellularLocation>
</comment>
<name>A0A833QZM1_9POAL</name>
<dbReference type="Proteomes" id="UP000623129">
    <property type="component" value="Unassembled WGS sequence"/>
</dbReference>
<accession>A0A833QZM1</accession>
<evidence type="ECO:0000256" key="3">
    <source>
        <dbReference type="ARBA" id="ARBA00022989"/>
    </source>
</evidence>
<evidence type="ECO:0000256" key="2">
    <source>
        <dbReference type="ARBA" id="ARBA00022692"/>
    </source>
</evidence>
<gene>
    <name evidence="7" type="ORF">FCM35_KLT16791</name>
</gene>
<dbReference type="InterPro" id="IPR044839">
    <property type="entry name" value="NDR1-like"/>
</dbReference>
<keyword evidence="8" id="KW-1185">Reference proteome</keyword>
<dbReference type="EMBL" id="SWLB01000004">
    <property type="protein sequence ID" value="KAF3339320.1"/>
    <property type="molecule type" value="Genomic_DNA"/>
</dbReference>
<proteinExistence type="predicted"/>
<keyword evidence="2 5" id="KW-0812">Transmembrane</keyword>
<keyword evidence="3 5" id="KW-1133">Transmembrane helix</keyword>
<dbReference type="PANTHER" id="PTHR31234">
    <property type="entry name" value="LATE EMBRYOGENESIS ABUNDANT (LEA) HYDROXYPROLINE-RICH GLYCOPROTEIN FAMILY"/>
    <property type="match status" value="1"/>
</dbReference>
<dbReference type="GO" id="GO:0005886">
    <property type="term" value="C:plasma membrane"/>
    <property type="evidence" value="ECO:0007669"/>
    <property type="project" value="TreeGrafter"/>
</dbReference>
<reference evidence="7" key="1">
    <citation type="submission" date="2020-01" db="EMBL/GenBank/DDBJ databases">
        <title>Genome sequence of Kobresia littledalei, the first chromosome-level genome in the family Cyperaceae.</title>
        <authorList>
            <person name="Qu G."/>
        </authorList>
    </citation>
    <scope>NUCLEOTIDE SEQUENCE</scope>
    <source>
        <strain evidence="7">C.B.Clarke</strain>
        <tissue evidence="7">Leaf</tissue>
    </source>
</reference>
<evidence type="ECO:0000256" key="4">
    <source>
        <dbReference type="ARBA" id="ARBA00023136"/>
    </source>
</evidence>
<dbReference type="OrthoDB" id="748092at2759"/>
<sequence>MDKDEQNQEQKLFSSHAKCFCYLVILLVTVSIVIVSAILVLKFVVRFRKPMFHFQSIQLDPNFRMDYSNSTMENNHTCSVASLVFSTKNPNKFGIRYSSSVLRVLYGNNSIGMIEVPSFYQPPKTSNVTVFMHLLFKQLNLSQAINEELMAVAGTQNKRLEIQINGAIRAQTHVLNFPLPRIHVSLDCTISTNYSDIVASKGAHYVGKTKALSLSSFPHISQRCSMAMHINPKTVNSAALFTQQSCF</sequence>